<evidence type="ECO:0000313" key="2">
    <source>
        <dbReference type="Proteomes" id="UP000215367"/>
    </source>
</evidence>
<name>A0A235H552_AZOBR</name>
<organism evidence="1 2">
    <name type="scientific">Azospirillum brasilense</name>
    <dbReference type="NCBI Taxonomy" id="192"/>
    <lineage>
        <taxon>Bacteria</taxon>
        <taxon>Pseudomonadati</taxon>
        <taxon>Pseudomonadota</taxon>
        <taxon>Alphaproteobacteria</taxon>
        <taxon>Rhodospirillales</taxon>
        <taxon>Azospirillaceae</taxon>
        <taxon>Azospirillum</taxon>
    </lineage>
</organism>
<sequence length="33" mass="3764">MLFHALRKLYPRTSVLIITNLSFAKWPFVGGDA</sequence>
<dbReference type="EMBL" id="NOWT01000042">
    <property type="protein sequence ID" value="OYD80892.1"/>
    <property type="molecule type" value="Genomic_DNA"/>
</dbReference>
<protein>
    <submittedName>
        <fullName evidence="1">Transposase</fullName>
    </submittedName>
</protein>
<dbReference type="AlphaFoldDB" id="A0A235H552"/>
<accession>A0A235H552</accession>
<keyword evidence="1" id="KW-0614">Plasmid</keyword>
<dbReference type="Proteomes" id="UP000215367">
    <property type="component" value="Unassembled WGS sequence"/>
</dbReference>
<gene>
    <name evidence="1" type="ORF">CHT98_28710</name>
</gene>
<evidence type="ECO:0000313" key="1">
    <source>
        <dbReference type="EMBL" id="OYD80892.1"/>
    </source>
</evidence>
<geneLocation type="plasmid" evidence="1">
    <name>unnamed</name>
</geneLocation>
<comment type="caution">
    <text evidence="1">The sequence shown here is derived from an EMBL/GenBank/DDBJ whole genome shotgun (WGS) entry which is preliminary data.</text>
</comment>
<reference evidence="1 2" key="1">
    <citation type="submission" date="2017-07" db="EMBL/GenBank/DDBJ databases">
        <title>Whole genome sequence of Azospirillum brasilense 2A1, a potential biofertilizer strain.</title>
        <authorList>
            <person name="Fontana C.A."/>
            <person name="Toffoli L.M."/>
            <person name="Salazar S.M."/>
            <person name="Puglisi E."/>
            <person name="Pedraza R."/>
            <person name="Bassi D."/>
            <person name="Cocconcelli P.S."/>
        </authorList>
    </citation>
    <scope>NUCLEOTIDE SEQUENCE [LARGE SCALE GENOMIC DNA]</scope>
    <source>
        <strain evidence="1 2">2A1</strain>
        <plasmid evidence="1">unnamed</plasmid>
    </source>
</reference>
<proteinExistence type="predicted"/>
<feature type="non-terminal residue" evidence="1">
    <location>
        <position position="33"/>
    </location>
</feature>